<reference evidence="2" key="1">
    <citation type="submission" date="2021-02" db="EMBL/GenBank/DDBJ databases">
        <authorList>
            <person name="Nowell W R."/>
        </authorList>
    </citation>
    <scope>NUCLEOTIDE SEQUENCE</scope>
</reference>
<dbReference type="AlphaFoldDB" id="A0A820EU23"/>
<feature type="region of interest" description="Disordered" evidence="1">
    <location>
        <begin position="218"/>
        <end position="248"/>
    </location>
</feature>
<dbReference type="EMBL" id="CAJOBG010008754">
    <property type="protein sequence ID" value="CAF4251179.1"/>
    <property type="molecule type" value="Genomic_DNA"/>
</dbReference>
<organism evidence="2 3">
    <name type="scientific">Rotaria magnacalcarata</name>
    <dbReference type="NCBI Taxonomy" id="392030"/>
    <lineage>
        <taxon>Eukaryota</taxon>
        <taxon>Metazoa</taxon>
        <taxon>Spiralia</taxon>
        <taxon>Gnathifera</taxon>
        <taxon>Rotifera</taxon>
        <taxon>Eurotatoria</taxon>
        <taxon>Bdelloidea</taxon>
        <taxon>Philodinida</taxon>
        <taxon>Philodinidae</taxon>
        <taxon>Rotaria</taxon>
    </lineage>
</organism>
<gene>
    <name evidence="2" type="ORF">OVN521_LOCUS29033</name>
</gene>
<evidence type="ECO:0000256" key="1">
    <source>
        <dbReference type="SAM" id="MobiDB-lite"/>
    </source>
</evidence>
<feature type="non-terminal residue" evidence="2">
    <location>
        <position position="344"/>
    </location>
</feature>
<protein>
    <submittedName>
        <fullName evidence="2">Uncharacterized protein</fullName>
    </submittedName>
</protein>
<feature type="compositionally biased region" description="Basic and acidic residues" evidence="1">
    <location>
        <begin position="218"/>
        <end position="236"/>
    </location>
</feature>
<sequence>VAIRNNPDFRRNFFHWAFVRKNIPLDELLIGELLIGELLDFSTLTCPNLAKSWFRFADWAYLWEDNYLLDLYRILSSLDLGQQVRSILPSEVSSDEVTEISRILSSIRILNDDDFELTASELSSLHSYHTDLSRACSLLTKHPMLLEQLLPQQLRTIFETNLLSLPTVAWKRLIPQLFLRLNHPDSFVSDYVTNLLILVVGITDDSKMRRIKSRDDNIYQRKSASTHESEDEKSQDDIDEDDEEDDIEKQENAVAMQNSFRLIYNVLSETNSHVVGQVKLFVHELRRVTVGEISHRQSSVSPTAGSPIGESHTSNSPIGECHLVVRQLAKMLMRKNLIYWRMSQ</sequence>
<evidence type="ECO:0000313" key="2">
    <source>
        <dbReference type="EMBL" id="CAF4251179.1"/>
    </source>
</evidence>
<dbReference type="Proteomes" id="UP000663866">
    <property type="component" value="Unassembled WGS sequence"/>
</dbReference>
<comment type="caution">
    <text evidence="2">The sequence shown here is derived from an EMBL/GenBank/DDBJ whole genome shotgun (WGS) entry which is preliminary data.</text>
</comment>
<feature type="compositionally biased region" description="Acidic residues" evidence="1">
    <location>
        <begin position="237"/>
        <end position="248"/>
    </location>
</feature>
<name>A0A820EU23_9BILA</name>
<evidence type="ECO:0000313" key="3">
    <source>
        <dbReference type="Proteomes" id="UP000663866"/>
    </source>
</evidence>
<keyword evidence="3" id="KW-1185">Reference proteome</keyword>
<accession>A0A820EU23</accession>
<proteinExistence type="predicted"/>